<dbReference type="Proteomes" id="UP000827872">
    <property type="component" value="Linkage Group LG01"/>
</dbReference>
<evidence type="ECO:0000313" key="2">
    <source>
        <dbReference type="Proteomes" id="UP000827872"/>
    </source>
</evidence>
<comment type="caution">
    <text evidence="1">The sequence shown here is derived from an EMBL/GenBank/DDBJ whole genome shotgun (WGS) entry which is preliminary data.</text>
</comment>
<gene>
    <name evidence="1" type="ORF">K3G42_008606</name>
</gene>
<accession>A0ACB8G9A5</accession>
<dbReference type="EMBL" id="CM037614">
    <property type="protein sequence ID" value="KAH8015794.1"/>
    <property type="molecule type" value="Genomic_DNA"/>
</dbReference>
<proteinExistence type="predicted"/>
<sequence>MVPDTMPCSIIRWLLPFTLVLLLGLPTQGMEQFTSPPGPLRFLSKKDAQELWQRYQTAMVNDAAKANDLALNYWNQKFNTTFYRAPGDLTHILMETASGRIYHVVMNLVQVECPKDQTVNLQSCVMVPGTPKLVCKLAVIVFFHHDKAYISEEGCQEAPVTPPKLPEMTDNPPNYPYEQEEEGPVYI</sequence>
<name>A0ACB8G9A5_9SAUR</name>
<organism evidence="1 2">
    <name type="scientific">Sphaerodactylus townsendi</name>
    <dbReference type="NCBI Taxonomy" id="933632"/>
    <lineage>
        <taxon>Eukaryota</taxon>
        <taxon>Metazoa</taxon>
        <taxon>Chordata</taxon>
        <taxon>Craniata</taxon>
        <taxon>Vertebrata</taxon>
        <taxon>Euteleostomi</taxon>
        <taxon>Lepidosauria</taxon>
        <taxon>Squamata</taxon>
        <taxon>Bifurcata</taxon>
        <taxon>Gekkota</taxon>
        <taxon>Sphaerodactylidae</taxon>
        <taxon>Sphaerodactylus</taxon>
    </lineage>
</organism>
<protein>
    <submittedName>
        <fullName evidence="1">Uncharacterized protein</fullName>
    </submittedName>
</protein>
<reference evidence="1" key="1">
    <citation type="submission" date="2021-08" db="EMBL/GenBank/DDBJ databases">
        <title>The first chromosome-level gecko genome reveals the dynamic sex chromosomes of Neotropical dwarf geckos (Sphaerodactylidae: Sphaerodactylus).</title>
        <authorList>
            <person name="Pinto B.J."/>
            <person name="Keating S.E."/>
            <person name="Gamble T."/>
        </authorList>
    </citation>
    <scope>NUCLEOTIDE SEQUENCE</scope>
    <source>
        <strain evidence="1">TG3544</strain>
    </source>
</reference>
<keyword evidence="2" id="KW-1185">Reference proteome</keyword>
<evidence type="ECO:0000313" key="1">
    <source>
        <dbReference type="EMBL" id="KAH8015794.1"/>
    </source>
</evidence>